<gene>
    <name evidence="10" type="ORF">H9637_14695</name>
</gene>
<evidence type="ECO:0000259" key="9">
    <source>
        <dbReference type="PROSITE" id="PS51918"/>
    </source>
</evidence>
<feature type="domain" description="B12-binding" evidence="8">
    <location>
        <begin position="1"/>
        <end position="138"/>
    </location>
</feature>
<dbReference type="SFLD" id="SFLDG01082">
    <property type="entry name" value="B12-binding_domain_containing"/>
    <property type="match status" value="1"/>
</dbReference>
<evidence type="ECO:0000256" key="5">
    <source>
        <dbReference type="ARBA" id="ARBA00022723"/>
    </source>
</evidence>
<keyword evidence="7" id="KW-0411">Iron-sulfur</keyword>
<dbReference type="Pfam" id="PF04055">
    <property type="entry name" value="Radical_SAM"/>
    <property type="match status" value="1"/>
</dbReference>
<dbReference type="InterPro" id="IPR006638">
    <property type="entry name" value="Elp3/MiaA/NifB-like_rSAM"/>
</dbReference>
<dbReference type="SMART" id="SM00729">
    <property type="entry name" value="Elp3"/>
    <property type="match status" value="1"/>
</dbReference>
<dbReference type="Gene3D" id="3.40.50.280">
    <property type="entry name" value="Cobalamin-binding domain"/>
    <property type="match status" value="1"/>
</dbReference>
<dbReference type="SFLD" id="SFLDS00029">
    <property type="entry name" value="Radical_SAM"/>
    <property type="match status" value="1"/>
</dbReference>
<evidence type="ECO:0000256" key="6">
    <source>
        <dbReference type="ARBA" id="ARBA00023004"/>
    </source>
</evidence>
<name>A0ABR8YVN2_9CLOT</name>
<dbReference type="Gene3D" id="3.80.30.20">
    <property type="entry name" value="tm_1862 like domain"/>
    <property type="match status" value="1"/>
</dbReference>
<keyword evidence="2" id="KW-0489">Methyltransferase</keyword>
<accession>A0ABR8YVN2</accession>
<dbReference type="SFLD" id="SFLDG01123">
    <property type="entry name" value="methyltransferase_(Class_B)"/>
    <property type="match status" value="1"/>
</dbReference>
<dbReference type="InterPro" id="IPR023404">
    <property type="entry name" value="rSAM_horseshoe"/>
</dbReference>
<dbReference type="PANTHER" id="PTHR43409">
    <property type="entry name" value="ANAEROBIC MAGNESIUM-PROTOPORPHYRIN IX MONOMETHYL ESTER CYCLASE-RELATED"/>
    <property type="match status" value="1"/>
</dbReference>
<evidence type="ECO:0000256" key="1">
    <source>
        <dbReference type="ARBA" id="ARBA00001966"/>
    </source>
</evidence>
<keyword evidence="4" id="KW-0949">S-adenosyl-L-methionine</keyword>
<keyword evidence="6" id="KW-0408">Iron</keyword>
<dbReference type="InterPro" id="IPR051198">
    <property type="entry name" value="BchE-like"/>
</dbReference>
<feature type="domain" description="Radical SAM core" evidence="9">
    <location>
        <begin position="178"/>
        <end position="410"/>
    </location>
</feature>
<dbReference type="EMBL" id="JACSQB010000124">
    <property type="protein sequence ID" value="MBD8048270.1"/>
    <property type="molecule type" value="Genomic_DNA"/>
</dbReference>
<dbReference type="SUPFAM" id="SSF102114">
    <property type="entry name" value="Radical SAM enzymes"/>
    <property type="match status" value="1"/>
</dbReference>
<evidence type="ECO:0000313" key="11">
    <source>
        <dbReference type="Proteomes" id="UP000627166"/>
    </source>
</evidence>
<keyword evidence="3" id="KW-0808">Transferase</keyword>
<dbReference type="Pfam" id="PF02310">
    <property type="entry name" value="B12-binding"/>
    <property type="match status" value="1"/>
</dbReference>
<keyword evidence="11" id="KW-1185">Reference proteome</keyword>
<protein>
    <submittedName>
        <fullName evidence="10">Radical SAM protein</fullName>
    </submittedName>
</protein>
<dbReference type="CDD" id="cd01335">
    <property type="entry name" value="Radical_SAM"/>
    <property type="match status" value="1"/>
</dbReference>
<keyword evidence="5" id="KW-0479">Metal-binding</keyword>
<evidence type="ECO:0000256" key="3">
    <source>
        <dbReference type="ARBA" id="ARBA00022679"/>
    </source>
</evidence>
<evidence type="ECO:0000313" key="10">
    <source>
        <dbReference type="EMBL" id="MBD8048270.1"/>
    </source>
</evidence>
<organism evidence="10 11">
    <name type="scientific">Clostridium faecium</name>
    <dbReference type="NCBI Taxonomy" id="2762223"/>
    <lineage>
        <taxon>Bacteria</taxon>
        <taxon>Bacillati</taxon>
        <taxon>Bacillota</taxon>
        <taxon>Clostridia</taxon>
        <taxon>Eubacteriales</taxon>
        <taxon>Clostridiaceae</taxon>
        <taxon>Clostridium</taxon>
    </lineage>
</organism>
<evidence type="ECO:0000256" key="7">
    <source>
        <dbReference type="ARBA" id="ARBA00023014"/>
    </source>
</evidence>
<dbReference type="InterPro" id="IPR058240">
    <property type="entry name" value="rSAM_sf"/>
</dbReference>
<proteinExistence type="predicted"/>
<reference evidence="10 11" key="1">
    <citation type="submission" date="2020-08" db="EMBL/GenBank/DDBJ databases">
        <title>A Genomic Blueprint of the Chicken Gut Microbiome.</title>
        <authorList>
            <person name="Gilroy R."/>
            <person name="Ravi A."/>
            <person name="Getino M."/>
            <person name="Pursley I."/>
            <person name="Horton D.L."/>
            <person name="Alikhan N.-F."/>
            <person name="Baker D."/>
            <person name="Gharbi K."/>
            <person name="Hall N."/>
            <person name="Watson M."/>
            <person name="Adriaenssens E.M."/>
            <person name="Foster-Nyarko E."/>
            <person name="Jarju S."/>
            <person name="Secka A."/>
            <person name="Antonio M."/>
            <person name="Oren A."/>
            <person name="Chaudhuri R."/>
            <person name="La Ragione R.M."/>
            <person name="Hildebrand F."/>
            <person name="Pallen M.J."/>
        </authorList>
    </citation>
    <scope>NUCLEOTIDE SEQUENCE [LARGE SCALE GENOMIC DNA]</scope>
    <source>
        <strain evidence="10 11">N37</strain>
    </source>
</reference>
<dbReference type="RefSeq" id="WP_191741221.1">
    <property type="nucleotide sequence ID" value="NZ_JACSQB010000124.1"/>
</dbReference>
<dbReference type="InterPro" id="IPR007197">
    <property type="entry name" value="rSAM"/>
</dbReference>
<dbReference type="Proteomes" id="UP000627166">
    <property type="component" value="Unassembled WGS sequence"/>
</dbReference>
<dbReference type="InterPro" id="IPR034466">
    <property type="entry name" value="Methyltransferase_Class_B"/>
</dbReference>
<dbReference type="PANTHER" id="PTHR43409:SF7">
    <property type="entry name" value="BLL1977 PROTEIN"/>
    <property type="match status" value="1"/>
</dbReference>
<evidence type="ECO:0000256" key="4">
    <source>
        <dbReference type="ARBA" id="ARBA00022691"/>
    </source>
</evidence>
<comment type="caution">
    <text evidence="10">The sequence shown here is derived from an EMBL/GenBank/DDBJ whole genome shotgun (WGS) entry which is preliminary data.</text>
</comment>
<dbReference type="PROSITE" id="PS51332">
    <property type="entry name" value="B12_BINDING"/>
    <property type="match status" value="1"/>
</dbReference>
<evidence type="ECO:0000259" key="8">
    <source>
        <dbReference type="PROSITE" id="PS51332"/>
    </source>
</evidence>
<dbReference type="PROSITE" id="PS51918">
    <property type="entry name" value="RADICAL_SAM"/>
    <property type="match status" value="1"/>
</dbReference>
<sequence>MNKIVLCTVAPVSQRTAEENLGIGYLAETLRKNNYIVSIIDAWLTPLTDDKIIELLHNEMPFFALGFSCYMTNIPRTISLMKRIKKLYPDVFYMCGGFGPTFNSEEFISAGFNIAMRGEGEATIVEVCNYLTTGEPTLNNILGITYLDSSGKILGTNSRPLINDLDSLPMPSRETMRMAMKRKSYVNICTSRGCHGNCMFCSVIAFFRKSPGKHWRGRSVTSIVDEIELLYKGGVRYIKAVDDSFIDGDRDADWCRKLADELERRGINVILRSAMRADKVTDEILYHLKRAGFISFSVGIENGSPSALKRMNKLASLDINIKALQLFKKHGLYMQAGFILFDIDTTYQELFENYQFLKKYDWMITKGIFSEMFAAEGTAYTNKLAKNNNLKYGNTIFDNSHYEIKDIAVRKVHFGFKIWHKSHIVLYDMAVEPLTSPKTIDMKYFEKFYDLQYRLKNYDIDFFGDLLILIESKKEYGYEEIENYVTERIQNMRSVYHELMQEVQKLYEDCNLIYDADKNPFFE</sequence>
<evidence type="ECO:0000256" key="2">
    <source>
        <dbReference type="ARBA" id="ARBA00022603"/>
    </source>
</evidence>
<comment type="cofactor">
    <cofactor evidence="1">
        <name>[4Fe-4S] cluster</name>
        <dbReference type="ChEBI" id="CHEBI:49883"/>
    </cofactor>
</comment>
<dbReference type="InterPro" id="IPR006158">
    <property type="entry name" value="Cobalamin-bd"/>
</dbReference>